<evidence type="ECO:0000313" key="3">
    <source>
        <dbReference type="EMBL" id="WXB76718.1"/>
    </source>
</evidence>
<keyword evidence="4" id="KW-1185">Reference proteome</keyword>
<sequence>MKHNLRTRGRALALTVVLVAGTAGCSVFSPLQTTKTQSISDGVAVKGLPDDVQLENLALVSGEDGGEAVVTGAVENSGTKPITVTIAGGSGEASTEVAPGTLVTLGDEDLTLTGLEQGAGAMTEVEVTVGDTTIPLQAPVVLPTGYYEEYAPKGWTPQPSPSSTADGESEDH</sequence>
<evidence type="ECO:0000313" key="4">
    <source>
        <dbReference type="Proteomes" id="UP001382727"/>
    </source>
</evidence>
<evidence type="ECO:0000256" key="1">
    <source>
        <dbReference type="SAM" id="MobiDB-lite"/>
    </source>
</evidence>
<feature type="chain" id="PRO_5046449592" description="DNA modification methylase" evidence="2">
    <location>
        <begin position="26"/>
        <end position="172"/>
    </location>
</feature>
<feature type="signal peptide" evidence="2">
    <location>
        <begin position="1"/>
        <end position="25"/>
    </location>
</feature>
<feature type="region of interest" description="Disordered" evidence="1">
    <location>
        <begin position="150"/>
        <end position="172"/>
    </location>
</feature>
<reference evidence="3 4" key="1">
    <citation type="submission" date="2024-02" db="EMBL/GenBank/DDBJ databases">
        <title>Janibacter sp. nov., isolated from gut of marine sandworm.</title>
        <authorList>
            <person name="Kim B."/>
            <person name="Jun M.O."/>
            <person name="Shin N.-R."/>
        </authorList>
    </citation>
    <scope>NUCLEOTIDE SEQUENCE [LARGE SCALE GENOMIC DNA]</scope>
    <source>
        <strain evidence="3 4">A1S7</strain>
    </source>
</reference>
<dbReference type="RefSeq" id="WP_338749967.1">
    <property type="nucleotide sequence ID" value="NZ_CP144913.1"/>
</dbReference>
<gene>
    <name evidence="3" type="ORF">V1351_01280</name>
</gene>
<organism evidence="3 4">
    <name type="scientific">Janibacter alittae</name>
    <dbReference type="NCBI Taxonomy" id="3115209"/>
    <lineage>
        <taxon>Bacteria</taxon>
        <taxon>Bacillati</taxon>
        <taxon>Actinomycetota</taxon>
        <taxon>Actinomycetes</taxon>
        <taxon>Micrococcales</taxon>
        <taxon>Intrasporangiaceae</taxon>
        <taxon>Janibacter</taxon>
    </lineage>
</organism>
<keyword evidence="2" id="KW-0732">Signal</keyword>
<name>A0ABZ2MI86_9MICO</name>
<proteinExistence type="predicted"/>
<dbReference type="Proteomes" id="UP001382727">
    <property type="component" value="Chromosome"/>
</dbReference>
<accession>A0ABZ2MI86</accession>
<protein>
    <recommendedName>
        <fullName evidence="5">DNA modification methylase</fullName>
    </recommendedName>
</protein>
<evidence type="ECO:0008006" key="5">
    <source>
        <dbReference type="Google" id="ProtNLM"/>
    </source>
</evidence>
<evidence type="ECO:0000256" key="2">
    <source>
        <dbReference type="SAM" id="SignalP"/>
    </source>
</evidence>
<dbReference type="PROSITE" id="PS51257">
    <property type="entry name" value="PROKAR_LIPOPROTEIN"/>
    <property type="match status" value="1"/>
</dbReference>
<dbReference type="EMBL" id="CP144913">
    <property type="protein sequence ID" value="WXB76718.1"/>
    <property type="molecule type" value="Genomic_DNA"/>
</dbReference>